<keyword evidence="16" id="KW-1185">Reference proteome</keyword>
<dbReference type="Proteomes" id="UP000695000">
    <property type="component" value="Unplaced"/>
</dbReference>
<dbReference type="CDD" id="cd20628">
    <property type="entry name" value="CYP4"/>
    <property type="match status" value="1"/>
</dbReference>
<dbReference type="PROSITE" id="PS00086">
    <property type="entry name" value="CYTOCHROME_P450"/>
    <property type="match status" value="1"/>
</dbReference>
<dbReference type="PANTHER" id="PTHR24291:SF189">
    <property type="entry name" value="CYTOCHROME P450 4C3-RELATED"/>
    <property type="match status" value="1"/>
</dbReference>
<evidence type="ECO:0000256" key="6">
    <source>
        <dbReference type="ARBA" id="ARBA00022617"/>
    </source>
</evidence>
<dbReference type="RefSeq" id="XP_017769805.1">
    <property type="nucleotide sequence ID" value="XM_017914316.1"/>
</dbReference>
<evidence type="ECO:0000256" key="11">
    <source>
        <dbReference type="ARBA" id="ARBA00023004"/>
    </source>
</evidence>
<feature type="signal peptide" evidence="15">
    <location>
        <begin position="1"/>
        <end position="19"/>
    </location>
</feature>
<comment type="cofactor">
    <cofactor evidence="1">
        <name>heme</name>
        <dbReference type="ChEBI" id="CHEBI:30413"/>
    </cofactor>
</comment>
<keyword evidence="13" id="KW-0472">Membrane</keyword>
<dbReference type="SUPFAM" id="SSF48264">
    <property type="entry name" value="Cytochrome P450"/>
    <property type="match status" value="1"/>
</dbReference>
<dbReference type="PRINTS" id="PR00463">
    <property type="entry name" value="EP450I"/>
</dbReference>
<dbReference type="InterPro" id="IPR002401">
    <property type="entry name" value="Cyt_P450_E_grp-I"/>
</dbReference>
<keyword evidence="9" id="KW-0492">Microsome</keyword>
<evidence type="ECO:0000256" key="14">
    <source>
        <dbReference type="RuleBase" id="RU000461"/>
    </source>
</evidence>
<evidence type="ECO:0000256" key="10">
    <source>
        <dbReference type="ARBA" id="ARBA00023002"/>
    </source>
</evidence>
<keyword evidence="8" id="KW-0256">Endoplasmic reticulum</keyword>
<evidence type="ECO:0000256" key="4">
    <source>
        <dbReference type="ARBA" id="ARBA00004406"/>
    </source>
</evidence>
<evidence type="ECO:0000256" key="12">
    <source>
        <dbReference type="ARBA" id="ARBA00023033"/>
    </source>
</evidence>
<evidence type="ECO:0000256" key="2">
    <source>
        <dbReference type="ARBA" id="ARBA00003690"/>
    </source>
</evidence>
<comment type="subcellular location">
    <subcellularLocation>
        <location evidence="4">Endoplasmic reticulum membrane</location>
        <topology evidence="4">Peripheral membrane protein</topology>
    </subcellularLocation>
    <subcellularLocation>
        <location evidence="3">Microsome membrane</location>
        <topology evidence="3">Peripheral membrane protein</topology>
    </subcellularLocation>
</comment>
<dbReference type="InterPro" id="IPR017972">
    <property type="entry name" value="Cyt_P450_CS"/>
</dbReference>
<keyword evidence="6 14" id="KW-0349">Heme</keyword>
<evidence type="ECO:0000256" key="13">
    <source>
        <dbReference type="ARBA" id="ARBA00023136"/>
    </source>
</evidence>
<sequence>MILLYALIALLLLVLICMGIELYQLLSSNAKCINQLPGPKDYFIIGNLKDILVPTDVLFKNFRRFAKEYFPLYRIWSSHLYGGICVIGPDDMQTILSNVKHNDKGPVYLVLQEWLGEGLLRSTGEKWLMRRKILTPTFHFKILKQFIAIFNKHSKHFAEDINTDGEINIIPHIHKCSLHMIAEAAMGTCLRDSEGESRYGKAIHDMGSFIMYKLMRPWLYVYFMKFFTKNYLPEKRALAYLKTFTKNIIDEREKDKVPVNVENDEDIYLNKKHHLAMLDLLLQAKDDQKISYDGIREEVDTFMFEGHDTISMAMTFCCMLLACNKHVQDQIYEEIMSVLGESKECDYEDLQNLNYMEMAIKESLRIYPSVPLISRIAGEDINTSTGFIIPKGTVLLLHIYDTHHNPDLYPDPERYDPERFSVENSKNRHPYAYLPFSAGSRNCIGQKYAMLSMKSMLVSLLRKFELHPIDTPETIKLFVDIVLRTKEGIKIKLKRRDKMM</sequence>
<evidence type="ECO:0000313" key="16">
    <source>
        <dbReference type="Proteomes" id="UP000695000"/>
    </source>
</evidence>
<protein>
    <submittedName>
        <fullName evidence="17">Cytochrome P450 4C1-like</fullName>
    </submittedName>
</protein>
<dbReference type="PRINTS" id="PR00385">
    <property type="entry name" value="P450"/>
</dbReference>
<evidence type="ECO:0000256" key="8">
    <source>
        <dbReference type="ARBA" id="ARBA00022824"/>
    </source>
</evidence>
<evidence type="ECO:0000256" key="5">
    <source>
        <dbReference type="ARBA" id="ARBA00010617"/>
    </source>
</evidence>
<reference evidence="17" key="1">
    <citation type="submission" date="2025-08" db="UniProtKB">
        <authorList>
            <consortium name="RefSeq"/>
        </authorList>
    </citation>
    <scope>IDENTIFICATION</scope>
    <source>
        <tissue evidence="17">Whole Larva</tissue>
    </source>
</reference>
<dbReference type="InterPro" id="IPR050196">
    <property type="entry name" value="Cytochrome_P450_Monoox"/>
</dbReference>
<proteinExistence type="inferred from homology"/>
<comment type="function">
    <text evidence="2">May be involved in the metabolism of insect hormones and in the breakdown of synthetic insecticides.</text>
</comment>
<evidence type="ECO:0000256" key="1">
    <source>
        <dbReference type="ARBA" id="ARBA00001971"/>
    </source>
</evidence>
<keyword evidence="15" id="KW-0732">Signal</keyword>
<feature type="chain" id="PRO_5046648639" evidence="15">
    <location>
        <begin position="20"/>
        <end position="500"/>
    </location>
</feature>
<keyword evidence="10 14" id="KW-0560">Oxidoreductase</keyword>
<keyword evidence="11 14" id="KW-0408">Iron</keyword>
<dbReference type="PANTHER" id="PTHR24291">
    <property type="entry name" value="CYTOCHROME P450 FAMILY 4"/>
    <property type="match status" value="1"/>
</dbReference>
<dbReference type="GeneID" id="108557685"/>
<accession>A0ABM1M5F5</accession>
<keyword evidence="12 14" id="KW-0503">Monooxygenase</keyword>
<evidence type="ECO:0000313" key="17">
    <source>
        <dbReference type="RefSeq" id="XP_017769805.1"/>
    </source>
</evidence>
<evidence type="ECO:0000256" key="3">
    <source>
        <dbReference type="ARBA" id="ARBA00004174"/>
    </source>
</evidence>
<organism evidence="16 17">
    <name type="scientific">Nicrophorus vespilloides</name>
    <name type="common">Boreal carrion beetle</name>
    <dbReference type="NCBI Taxonomy" id="110193"/>
    <lineage>
        <taxon>Eukaryota</taxon>
        <taxon>Metazoa</taxon>
        <taxon>Ecdysozoa</taxon>
        <taxon>Arthropoda</taxon>
        <taxon>Hexapoda</taxon>
        <taxon>Insecta</taxon>
        <taxon>Pterygota</taxon>
        <taxon>Neoptera</taxon>
        <taxon>Endopterygota</taxon>
        <taxon>Coleoptera</taxon>
        <taxon>Polyphaga</taxon>
        <taxon>Staphyliniformia</taxon>
        <taxon>Silphidae</taxon>
        <taxon>Nicrophorinae</taxon>
        <taxon>Nicrophorus</taxon>
    </lineage>
</organism>
<keyword evidence="7 14" id="KW-0479">Metal-binding</keyword>
<comment type="similarity">
    <text evidence="5 14">Belongs to the cytochrome P450 family.</text>
</comment>
<dbReference type="Pfam" id="PF00067">
    <property type="entry name" value="p450"/>
    <property type="match status" value="1"/>
</dbReference>
<evidence type="ECO:0000256" key="9">
    <source>
        <dbReference type="ARBA" id="ARBA00022848"/>
    </source>
</evidence>
<dbReference type="InterPro" id="IPR036396">
    <property type="entry name" value="Cyt_P450_sf"/>
</dbReference>
<evidence type="ECO:0000256" key="7">
    <source>
        <dbReference type="ARBA" id="ARBA00022723"/>
    </source>
</evidence>
<name>A0ABM1M5F5_NICVS</name>
<evidence type="ECO:0000256" key="15">
    <source>
        <dbReference type="SAM" id="SignalP"/>
    </source>
</evidence>
<dbReference type="Gene3D" id="1.10.630.10">
    <property type="entry name" value="Cytochrome P450"/>
    <property type="match status" value="1"/>
</dbReference>
<gene>
    <name evidence="17" type="primary">LOC108557685</name>
</gene>
<dbReference type="InterPro" id="IPR001128">
    <property type="entry name" value="Cyt_P450"/>
</dbReference>